<evidence type="ECO:0000313" key="2">
    <source>
        <dbReference type="Proteomes" id="UP000315095"/>
    </source>
</evidence>
<proteinExistence type="predicted"/>
<gene>
    <name evidence="1" type="ORF">MSKU9_3301</name>
</gene>
<evidence type="ECO:0000313" key="1">
    <source>
        <dbReference type="EMBL" id="GCE85160.1"/>
    </source>
</evidence>
<name>A0A4P5NTQ7_9PROT</name>
<dbReference type="Proteomes" id="UP000315095">
    <property type="component" value="Unassembled WGS sequence"/>
</dbReference>
<keyword evidence="2" id="KW-1185">Reference proteome</keyword>
<dbReference type="EMBL" id="BDLU01000070">
    <property type="protein sequence ID" value="GCE85160.1"/>
    <property type="molecule type" value="Genomic_DNA"/>
</dbReference>
<dbReference type="PANTHER" id="PTHR35861:SF2">
    <property type="entry name" value="FELS-2 PROPHAGE PROTEIN"/>
    <property type="match status" value="1"/>
</dbReference>
<dbReference type="PANTHER" id="PTHR35861">
    <property type="match status" value="1"/>
</dbReference>
<protein>
    <submittedName>
        <fullName evidence="1">Phage tail sheath protein</fullName>
    </submittedName>
</protein>
<accession>A0A4P5NTQ7</accession>
<reference evidence="2" key="1">
    <citation type="submission" date="2017-01" db="EMBL/GenBank/DDBJ databases">
        <title>Komagataeibacter sp. MSKU9 whole genome sequencing project.</title>
        <authorList>
            <person name="Matsutani M."/>
            <person name="Naloka K."/>
            <person name="Theeragool G."/>
            <person name="Yakushi T."/>
            <person name="Matsushita K."/>
        </authorList>
    </citation>
    <scope>NUCLEOTIDE SEQUENCE [LARGE SCALE GENOMIC DNA]</scope>
    <source>
        <strain evidence="2">MSKU9</strain>
    </source>
</reference>
<dbReference type="OrthoDB" id="8146758at2"/>
<dbReference type="InterPro" id="IPR052042">
    <property type="entry name" value="Tail_sheath_structural"/>
</dbReference>
<dbReference type="AlphaFoldDB" id="A0A4P5NTQ7"/>
<sequence length="496" mass="50778">MPQLYQAGSLNTNSLNVPNLYVQIQKPTTLALNAVSSGRIGLVGTASWGPLNTPMIIGSMGDQLAAFGPKQALATDIGTAVNIAILQGASDFRCVRVTDGTDAAATGTLAGATLTARYTGSAGNAITATLTQNSIVTSKYTLTTSHATLGSRSYTGTTWTAIAAAIAADTSALVVATVPTTVPDLAAGTEILSGGKDGGTPTTEQFIGADDTTRTGMYALRKQGCALGILHGLTDSTSWTTQATFGLGEGLYMIGCGPSGDTISNAVSMKDAAGLDSYGVKLMFGDWLWWDDDTNGDMLVTPQAFVAGLFGGLSPEQSSLNKQLSGVIGSQKAGLVSSGTTQTYSDAELGALFDAGIDVICNPAPGGSYWAVRGGINTSSDDTTDDDSYTRLTNYIAETINSGMGTFVGDVINDTLFGDIRAVLLGTLSNMVSNGILGSTAAYAVVCDSTNNPQSETALGYVRADVQVTYQGINRFFVVNLQGGSSVVVTSATSAS</sequence>
<dbReference type="RefSeq" id="WP_141262498.1">
    <property type="nucleotide sequence ID" value="NZ_BDLU01000070.1"/>
</dbReference>
<dbReference type="Gene3D" id="3.40.50.11780">
    <property type="match status" value="1"/>
</dbReference>
<comment type="caution">
    <text evidence="1">The sequence shown here is derived from an EMBL/GenBank/DDBJ whole genome shotgun (WGS) entry which is preliminary data.</text>
</comment>
<organism evidence="1 2">
    <name type="scientific">Komagataeibacter diospyri</name>
    <dbReference type="NCBI Taxonomy" id="1932662"/>
    <lineage>
        <taxon>Bacteria</taxon>
        <taxon>Pseudomonadati</taxon>
        <taxon>Pseudomonadota</taxon>
        <taxon>Alphaproteobacteria</taxon>
        <taxon>Acetobacterales</taxon>
        <taxon>Acetobacteraceae</taxon>
        <taxon>Komagataeibacter</taxon>
    </lineage>
</organism>